<sequence>MKSEKTIFHKTLIIDIETVPLTKHWNMLPEPLQHHWIHKTQFLYLNEIDLQQPNTVFESKAGIYAEFGKIVCIGLGYISKQDGQNVVRLKSIQNDNEKQLLEEFCDLLRQYEAQQKDFLFCGHNIKEFDIPYICRRLIINGLPLPSCLNISGLKPWQVNHLDTLELWRFGDYKSYVSLDLLAQVLQVPTSKNDIDGSEVAHIYWHEGDLGRIASYCLKDVYTTTLVMLKLKGWPDTLPEAHYV</sequence>
<accession>A0A5M6CKH5</accession>
<dbReference type="AlphaFoldDB" id="A0A5M6CKH5"/>
<dbReference type="Pfam" id="PF10108">
    <property type="entry name" value="DNA_pol_B_exo2"/>
    <property type="match status" value="1"/>
</dbReference>
<keyword evidence="3" id="KW-1185">Reference proteome</keyword>
<evidence type="ECO:0000313" key="3">
    <source>
        <dbReference type="Proteomes" id="UP000323632"/>
    </source>
</evidence>
<dbReference type="InterPro" id="IPR012337">
    <property type="entry name" value="RNaseH-like_sf"/>
</dbReference>
<evidence type="ECO:0000313" key="2">
    <source>
        <dbReference type="EMBL" id="KAA5533835.1"/>
    </source>
</evidence>
<protein>
    <submittedName>
        <fullName evidence="2">3'-5' exonuclease</fullName>
    </submittedName>
</protein>
<dbReference type="GO" id="GO:0004527">
    <property type="term" value="F:exonuclease activity"/>
    <property type="evidence" value="ECO:0007669"/>
    <property type="project" value="UniProtKB-KW"/>
</dbReference>
<organism evidence="2 3">
    <name type="scientific">Taibaiella lutea</name>
    <dbReference type="NCBI Taxonomy" id="2608001"/>
    <lineage>
        <taxon>Bacteria</taxon>
        <taxon>Pseudomonadati</taxon>
        <taxon>Bacteroidota</taxon>
        <taxon>Chitinophagia</taxon>
        <taxon>Chitinophagales</taxon>
        <taxon>Chitinophagaceae</taxon>
        <taxon>Taibaiella</taxon>
    </lineage>
</organism>
<keyword evidence="2" id="KW-0378">Hydrolase</keyword>
<dbReference type="Gene3D" id="3.30.420.10">
    <property type="entry name" value="Ribonuclease H-like superfamily/Ribonuclease H"/>
    <property type="match status" value="1"/>
</dbReference>
<dbReference type="CDD" id="cd05782">
    <property type="entry name" value="DNA_polB_like1_exo"/>
    <property type="match status" value="1"/>
</dbReference>
<dbReference type="EMBL" id="VWSH01000003">
    <property type="protein sequence ID" value="KAA5533835.1"/>
    <property type="molecule type" value="Genomic_DNA"/>
</dbReference>
<dbReference type="InterPro" id="IPR019288">
    <property type="entry name" value="3'-5'_exonuclease_PolB-like"/>
</dbReference>
<dbReference type="InterPro" id="IPR036397">
    <property type="entry name" value="RNaseH_sf"/>
</dbReference>
<dbReference type="SUPFAM" id="SSF53098">
    <property type="entry name" value="Ribonuclease H-like"/>
    <property type="match status" value="1"/>
</dbReference>
<comment type="caution">
    <text evidence="2">The sequence shown here is derived from an EMBL/GenBank/DDBJ whole genome shotgun (WGS) entry which is preliminary data.</text>
</comment>
<feature type="domain" description="Predicted 3'-5' exonuclease PolB-like" evidence="1">
    <location>
        <begin position="66"/>
        <end position="242"/>
    </location>
</feature>
<reference evidence="2 3" key="1">
    <citation type="submission" date="2019-09" db="EMBL/GenBank/DDBJ databases">
        <title>Genome sequence and assembly of Taibaiella sp.</title>
        <authorList>
            <person name="Chhetri G."/>
        </authorList>
    </citation>
    <scope>NUCLEOTIDE SEQUENCE [LARGE SCALE GENOMIC DNA]</scope>
    <source>
        <strain evidence="2 3">KVB11</strain>
    </source>
</reference>
<name>A0A5M6CKH5_9BACT</name>
<evidence type="ECO:0000259" key="1">
    <source>
        <dbReference type="Pfam" id="PF10108"/>
    </source>
</evidence>
<dbReference type="GO" id="GO:0003676">
    <property type="term" value="F:nucleic acid binding"/>
    <property type="evidence" value="ECO:0007669"/>
    <property type="project" value="InterPro"/>
</dbReference>
<keyword evidence="2" id="KW-0540">Nuclease</keyword>
<dbReference type="Proteomes" id="UP000323632">
    <property type="component" value="Unassembled WGS sequence"/>
</dbReference>
<proteinExistence type="predicted"/>
<keyword evidence="2" id="KW-0269">Exonuclease</keyword>
<gene>
    <name evidence="2" type="ORF">F0919_12925</name>
</gene>